<dbReference type="SUPFAM" id="SSF48452">
    <property type="entry name" value="TPR-like"/>
    <property type="match status" value="1"/>
</dbReference>
<feature type="repeat" description="TPR" evidence="3">
    <location>
        <begin position="101"/>
        <end position="134"/>
    </location>
</feature>
<keyword evidence="1" id="KW-0677">Repeat</keyword>
<dbReference type="eggNOG" id="COG3103">
    <property type="taxonomic scope" value="Bacteria"/>
</dbReference>
<comment type="caution">
    <text evidence="6">The sequence shown here is derived from an EMBL/GenBank/DDBJ whole genome shotgun (WGS) entry which is preliminary data.</text>
</comment>
<reference evidence="6 7" key="1">
    <citation type="submission" date="2014-08" db="EMBL/GenBank/DDBJ databases">
        <title>Porphyromonas gulae strain:COT-052_OH1451 Genome sequencing.</title>
        <authorList>
            <person name="Wallis C."/>
            <person name="Deusch O."/>
            <person name="O'Flynn C."/>
            <person name="Davis I."/>
            <person name="Jospin G."/>
            <person name="Darling A.E."/>
            <person name="Coil D.A."/>
            <person name="Alexiev A."/>
            <person name="Horsfall A."/>
            <person name="Kirkwood N."/>
            <person name="Harris S."/>
            <person name="Eisen J.A."/>
        </authorList>
    </citation>
    <scope>NUCLEOTIDE SEQUENCE [LARGE SCALE GENOMIC DNA]</scope>
    <source>
        <strain evidence="7">COT-052 OH1451</strain>
    </source>
</reference>
<dbReference type="Pfam" id="PF07719">
    <property type="entry name" value="TPR_2"/>
    <property type="match status" value="1"/>
</dbReference>
<keyword evidence="4" id="KW-0472">Membrane</keyword>
<dbReference type="EMBL" id="JRAI01000063">
    <property type="protein sequence ID" value="KGN84898.1"/>
    <property type="molecule type" value="Genomic_DNA"/>
</dbReference>
<dbReference type="InterPro" id="IPR011990">
    <property type="entry name" value="TPR-like_helical_dom_sf"/>
</dbReference>
<dbReference type="Gene3D" id="2.30.30.40">
    <property type="entry name" value="SH3 Domains"/>
    <property type="match status" value="1"/>
</dbReference>
<dbReference type="AlphaFoldDB" id="A0A0A2F1K3"/>
<evidence type="ECO:0000256" key="1">
    <source>
        <dbReference type="ARBA" id="ARBA00022737"/>
    </source>
</evidence>
<evidence type="ECO:0000259" key="5">
    <source>
        <dbReference type="Pfam" id="PF08239"/>
    </source>
</evidence>
<dbReference type="Proteomes" id="UP000030130">
    <property type="component" value="Unassembled WGS sequence"/>
</dbReference>
<sequence length="302" mass="33682">MRTPVLRHIAVLPLILFLSIGSMLSLQAQNPDTSVRRSVFLPVDSSSIAVSEVETESAADSSTVEKILSAEEIRRLFDAKQYGRAAAAYERILRETDRPDASLLYNLGCCYYKSGEVALSILMFERAYRLAPNDKDIRVNLEMARLKAFDKIPDSESIAAKLWRRLCYSVSSGVIVVVGIICFIIFLGSILLFLLGGSRKLRRGGFYAAWVSLFFCILLNLAAFRRKADFHDDSYCIMMASVANVKSSPDEDGTTLFELHEGVRVRITGEAIDGWYPIELADGKEGWLPQTVLTRIHVSPVD</sequence>
<keyword evidence="4" id="KW-0812">Transmembrane</keyword>
<dbReference type="InterPro" id="IPR036028">
    <property type="entry name" value="SH3-like_dom_sf"/>
</dbReference>
<accession>A0A0A2F1K3</accession>
<evidence type="ECO:0000313" key="6">
    <source>
        <dbReference type="EMBL" id="KGN84898.1"/>
    </source>
</evidence>
<dbReference type="SMART" id="SM00028">
    <property type="entry name" value="TPR"/>
    <property type="match status" value="1"/>
</dbReference>
<name>A0A0A2F1K3_9PORP</name>
<protein>
    <submittedName>
        <fullName evidence="6">Peptide-binding protein</fullName>
    </submittedName>
</protein>
<feature type="transmembrane region" description="Helical" evidence="4">
    <location>
        <begin position="207"/>
        <end position="224"/>
    </location>
</feature>
<evidence type="ECO:0000256" key="4">
    <source>
        <dbReference type="SAM" id="Phobius"/>
    </source>
</evidence>
<dbReference type="eggNOG" id="COG0457">
    <property type="taxonomic scope" value="Bacteria"/>
</dbReference>
<dbReference type="OrthoDB" id="9776208at2"/>
<keyword evidence="2 3" id="KW-0802">TPR repeat</keyword>
<evidence type="ECO:0000256" key="3">
    <source>
        <dbReference type="PROSITE-ProRule" id="PRU00339"/>
    </source>
</evidence>
<dbReference type="PROSITE" id="PS50005">
    <property type="entry name" value="TPR"/>
    <property type="match status" value="1"/>
</dbReference>
<dbReference type="InterPro" id="IPR003646">
    <property type="entry name" value="SH3-like_bac-type"/>
</dbReference>
<keyword evidence="4" id="KW-1133">Transmembrane helix</keyword>
<gene>
    <name evidence="6" type="ORF">HR08_07500</name>
</gene>
<dbReference type="STRING" id="111105.HR09_04940"/>
<proteinExistence type="predicted"/>
<dbReference type="InterPro" id="IPR013105">
    <property type="entry name" value="TPR_2"/>
</dbReference>
<dbReference type="Gene3D" id="1.25.40.10">
    <property type="entry name" value="Tetratricopeptide repeat domain"/>
    <property type="match status" value="1"/>
</dbReference>
<dbReference type="InterPro" id="IPR019734">
    <property type="entry name" value="TPR_rpt"/>
</dbReference>
<feature type="transmembrane region" description="Helical" evidence="4">
    <location>
        <begin position="174"/>
        <end position="195"/>
    </location>
</feature>
<evidence type="ECO:0000256" key="2">
    <source>
        <dbReference type="ARBA" id="ARBA00022803"/>
    </source>
</evidence>
<dbReference type="SUPFAM" id="SSF50044">
    <property type="entry name" value="SH3-domain"/>
    <property type="match status" value="1"/>
</dbReference>
<evidence type="ECO:0000313" key="7">
    <source>
        <dbReference type="Proteomes" id="UP000030130"/>
    </source>
</evidence>
<dbReference type="RefSeq" id="WP_039421481.1">
    <property type="nucleotide sequence ID" value="NZ_JRAI01000063.1"/>
</dbReference>
<feature type="domain" description="SH3b" evidence="5">
    <location>
        <begin position="241"/>
        <end position="289"/>
    </location>
</feature>
<organism evidence="6 7">
    <name type="scientific">Porphyromonas gulae</name>
    <dbReference type="NCBI Taxonomy" id="111105"/>
    <lineage>
        <taxon>Bacteria</taxon>
        <taxon>Pseudomonadati</taxon>
        <taxon>Bacteroidota</taxon>
        <taxon>Bacteroidia</taxon>
        <taxon>Bacteroidales</taxon>
        <taxon>Porphyromonadaceae</taxon>
        <taxon>Porphyromonas</taxon>
    </lineage>
</organism>
<dbReference type="Pfam" id="PF08239">
    <property type="entry name" value="SH3_3"/>
    <property type="match status" value="1"/>
</dbReference>